<feature type="binding site" evidence="11">
    <location>
        <position position="11"/>
    </location>
    <ligand>
        <name>[4Fe-4S] cluster</name>
        <dbReference type="ChEBI" id="CHEBI:49883"/>
    </ligand>
</feature>
<dbReference type="GO" id="GO:0035731">
    <property type="term" value="F:dinitrosyl-iron complex binding"/>
    <property type="evidence" value="ECO:0007669"/>
    <property type="project" value="UniProtKB-UniRule"/>
</dbReference>
<comment type="PTM">
    <text evidence="11">Upon Fe-S cluster removal intramolecular disulfide bonds are formed.</text>
</comment>
<evidence type="ECO:0000256" key="4">
    <source>
        <dbReference type="ARBA" id="ARBA00022723"/>
    </source>
</evidence>
<comment type="PTM">
    <text evidence="11">The Fe-S cluster can be nitrosylated by nitric oxide (NO).</text>
</comment>
<proteinExistence type="inferred from homology"/>
<evidence type="ECO:0000256" key="7">
    <source>
        <dbReference type="ARBA" id="ARBA00023015"/>
    </source>
</evidence>
<comment type="similarity">
    <text evidence="2 11">Belongs to the WhiB family.</text>
</comment>
<evidence type="ECO:0000259" key="12">
    <source>
        <dbReference type="PROSITE" id="PS51674"/>
    </source>
</evidence>
<dbReference type="GO" id="GO:0005737">
    <property type="term" value="C:cytoplasm"/>
    <property type="evidence" value="ECO:0007669"/>
    <property type="project" value="UniProtKB-SubCell"/>
</dbReference>
<feature type="binding site" evidence="11">
    <location>
        <position position="45"/>
    </location>
    <ligand>
        <name>[4Fe-4S] cluster</name>
        <dbReference type="ChEBI" id="CHEBI:49883"/>
    </ligand>
</feature>
<keyword evidence="11" id="KW-0963">Cytoplasm</keyword>
<feature type="binding site" evidence="11">
    <location>
        <position position="36"/>
    </location>
    <ligand>
        <name>[4Fe-4S] cluster</name>
        <dbReference type="ChEBI" id="CHEBI:49883"/>
    </ligand>
</feature>
<evidence type="ECO:0000256" key="9">
    <source>
        <dbReference type="ARBA" id="ARBA00023157"/>
    </source>
</evidence>
<evidence type="ECO:0000256" key="3">
    <source>
        <dbReference type="ARBA" id="ARBA00022485"/>
    </source>
</evidence>
<name>A0A6J4JBW8_9ACTN</name>
<dbReference type="GO" id="GO:0046872">
    <property type="term" value="F:metal ion binding"/>
    <property type="evidence" value="ECO:0007669"/>
    <property type="project" value="UniProtKB-KW"/>
</dbReference>
<dbReference type="AlphaFoldDB" id="A0A6J4JBW8"/>
<keyword evidence="8 11" id="KW-0238">DNA-binding</keyword>
<dbReference type="InterPro" id="IPR034768">
    <property type="entry name" value="4FE4S_WBL"/>
</dbReference>
<protein>
    <recommendedName>
        <fullName evidence="11">Transcriptional regulator WhiB</fullName>
    </recommendedName>
</protein>
<dbReference type="Pfam" id="PF02467">
    <property type="entry name" value="Whib"/>
    <property type="match status" value="1"/>
</dbReference>
<dbReference type="GO" id="GO:0047134">
    <property type="term" value="F:protein-disulfide reductase [NAD(P)H] activity"/>
    <property type="evidence" value="ECO:0007669"/>
    <property type="project" value="TreeGrafter"/>
</dbReference>
<dbReference type="GO" id="GO:0045454">
    <property type="term" value="P:cell redox homeostasis"/>
    <property type="evidence" value="ECO:0007669"/>
    <property type="project" value="TreeGrafter"/>
</dbReference>
<gene>
    <name evidence="11" type="primary">whiB</name>
    <name evidence="13" type="ORF">AVDCRST_MAG10-3473</name>
</gene>
<comment type="subcellular location">
    <subcellularLocation>
        <location evidence="1 11">Cytoplasm</location>
    </subcellularLocation>
</comment>
<dbReference type="HAMAP" id="MF_01479">
    <property type="entry name" value="WhiB"/>
    <property type="match status" value="1"/>
</dbReference>
<accession>A0A6J4JBW8</accession>
<keyword evidence="5 11" id="KW-0408">Iron</keyword>
<evidence type="ECO:0000256" key="6">
    <source>
        <dbReference type="ARBA" id="ARBA00023014"/>
    </source>
</evidence>
<evidence type="ECO:0000256" key="10">
    <source>
        <dbReference type="ARBA" id="ARBA00023163"/>
    </source>
</evidence>
<sequence>MDLSWRLRGACRGLDPEIFYAGSEEDAGVERAKQVCNTCVVQQQCLEFALANRESEGIWGGATEKERRRILRQRRKTAAA</sequence>
<comment type="function">
    <text evidence="11">Acts as a transcriptional regulator. Probably redox-responsive. The apo- but not holo-form probably binds DNA.</text>
</comment>
<dbReference type="EMBL" id="CADCTB010000211">
    <property type="protein sequence ID" value="CAA9274852.1"/>
    <property type="molecule type" value="Genomic_DNA"/>
</dbReference>
<keyword evidence="3 11" id="KW-0004">4Fe-4S</keyword>
<evidence type="ECO:0000256" key="11">
    <source>
        <dbReference type="HAMAP-Rule" id="MF_01479"/>
    </source>
</evidence>
<keyword evidence="10 11" id="KW-0804">Transcription</keyword>
<evidence type="ECO:0000313" key="13">
    <source>
        <dbReference type="EMBL" id="CAA9274852.1"/>
    </source>
</evidence>
<evidence type="ECO:0000256" key="8">
    <source>
        <dbReference type="ARBA" id="ARBA00023125"/>
    </source>
</evidence>
<dbReference type="PROSITE" id="PS51674">
    <property type="entry name" value="4FE4S_WBL"/>
    <property type="match status" value="1"/>
</dbReference>
<organism evidence="13">
    <name type="scientific">uncultured Acidimicrobiales bacterium</name>
    <dbReference type="NCBI Taxonomy" id="310071"/>
    <lineage>
        <taxon>Bacteria</taxon>
        <taxon>Bacillati</taxon>
        <taxon>Actinomycetota</taxon>
        <taxon>Acidimicrobiia</taxon>
        <taxon>Acidimicrobiales</taxon>
        <taxon>environmental samples</taxon>
    </lineage>
</organism>
<keyword evidence="7 11" id="KW-0805">Transcription regulation</keyword>
<keyword evidence="4 11" id="KW-0479">Metal-binding</keyword>
<keyword evidence="9 11" id="KW-1015">Disulfide bond</keyword>
<keyword evidence="6 11" id="KW-0411">Iron-sulfur</keyword>
<evidence type="ECO:0000256" key="1">
    <source>
        <dbReference type="ARBA" id="ARBA00004496"/>
    </source>
</evidence>
<feature type="domain" description="4Fe-4S Wbl-type" evidence="12">
    <location>
        <begin position="10"/>
        <end position="69"/>
    </location>
</feature>
<feature type="binding site" evidence="11">
    <location>
        <position position="39"/>
    </location>
    <ligand>
        <name>[4Fe-4S] cluster</name>
        <dbReference type="ChEBI" id="CHEBI:49883"/>
    </ligand>
</feature>
<dbReference type="GO" id="GO:0051539">
    <property type="term" value="F:4 iron, 4 sulfur cluster binding"/>
    <property type="evidence" value="ECO:0007669"/>
    <property type="project" value="UniProtKB-UniRule"/>
</dbReference>
<dbReference type="GO" id="GO:0003677">
    <property type="term" value="F:DNA binding"/>
    <property type="evidence" value="ECO:0007669"/>
    <property type="project" value="UniProtKB-UniRule"/>
</dbReference>
<evidence type="ECO:0000256" key="5">
    <source>
        <dbReference type="ARBA" id="ARBA00023004"/>
    </source>
</evidence>
<dbReference type="PANTHER" id="PTHR38839">
    <property type="entry name" value="TRANSCRIPTIONAL REGULATOR WHID-RELATED"/>
    <property type="match status" value="1"/>
</dbReference>
<dbReference type="InterPro" id="IPR003482">
    <property type="entry name" value="Whib"/>
</dbReference>
<reference evidence="13" key="1">
    <citation type="submission" date="2020-02" db="EMBL/GenBank/DDBJ databases">
        <authorList>
            <person name="Meier V. D."/>
        </authorList>
    </citation>
    <scope>NUCLEOTIDE SEQUENCE</scope>
    <source>
        <strain evidence="13">AVDCRST_MAG10</strain>
    </source>
</reference>
<dbReference type="GO" id="GO:0045892">
    <property type="term" value="P:negative regulation of DNA-templated transcription"/>
    <property type="evidence" value="ECO:0007669"/>
    <property type="project" value="TreeGrafter"/>
</dbReference>
<comment type="cofactor">
    <cofactor evidence="11">
        <name>[4Fe-4S] cluster</name>
        <dbReference type="ChEBI" id="CHEBI:49883"/>
    </cofactor>
    <text evidence="11">Binds 1 [4Fe-4S] cluster per subunit. Following nitrosylation of the [4Fe-4S] cluster binds 1 [4Fe-8(NO)] cluster per subunit.</text>
</comment>
<evidence type="ECO:0000256" key="2">
    <source>
        <dbReference type="ARBA" id="ARBA00006597"/>
    </source>
</evidence>